<evidence type="ECO:0000256" key="2">
    <source>
        <dbReference type="ARBA" id="ARBA00010991"/>
    </source>
</evidence>
<dbReference type="InterPro" id="IPR029030">
    <property type="entry name" value="Caspase-like_dom_sf"/>
</dbReference>
<comment type="caution">
    <text evidence="8">The sequence shown here is derived from an EMBL/GenBank/DDBJ whole genome shotgun (WGS) entry which is preliminary data.</text>
</comment>
<dbReference type="InterPro" id="IPR011600">
    <property type="entry name" value="Pept_C14_caspase"/>
</dbReference>
<keyword evidence="5" id="KW-0539">Nucleus</keyword>
<dbReference type="GO" id="GO:0006508">
    <property type="term" value="P:proteolysis"/>
    <property type="evidence" value="ECO:0007669"/>
    <property type="project" value="InterPro"/>
</dbReference>
<keyword evidence="4" id="KW-0234">DNA repair</keyword>
<dbReference type="Gene3D" id="3.70.10.10">
    <property type="match status" value="1"/>
</dbReference>
<dbReference type="GO" id="GO:0004197">
    <property type="term" value="F:cysteine-type endopeptidase activity"/>
    <property type="evidence" value="ECO:0007669"/>
    <property type="project" value="InterPro"/>
</dbReference>
<proteinExistence type="inferred from homology"/>
<evidence type="ECO:0000259" key="7">
    <source>
        <dbReference type="PROSITE" id="PS50208"/>
    </source>
</evidence>
<dbReference type="Proteomes" id="UP000663832">
    <property type="component" value="Unassembled WGS sequence"/>
</dbReference>
<dbReference type="CDD" id="cd00577">
    <property type="entry name" value="PCNA"/>
    <property type="match status" value="1"/>
</dbReference>
<dbReference type="Pfam" id="PF00656">
    <property type="entry name" value="Peptidase_C14"/>
    <property type="match status" value="1"/>
</dbReference>
<evidence type="ECO:0000256" key="5">
    <source>
        <dbReference type="ARBA" id="ARBA00023242"/>
    </source>
</evidence>
<dbReference type="GO" id="GO:0006281">
    <property type="term" value="P:DNA repair"/>
    <property type="evidence" value="ECO:0007669"/>
    <property type="project" value="UniProtKB-KW"/>
</dbReference>
<dbReference type="GO" id="GO:0030896">
    <property type="term" value="C:checkpoint clamp complex"/>
    <property type="evidence" value="ECO:0007669"/>
    <property type="project" value="TreeGrafter"/>
</dbReference>
<reference evidence="8" key="1">
    <citation type="submission" date="2021-02" db="EMBL/GenBank/DDBJ databases">
        <authorList>
            <person name="Nowell W R."/>
        </authorList>
    </citation>
    <scope>NUCLEOTIDE SEQUENCE</scope>
</reference>
<evidence type="ECO:0000256" key="3">
    <source>
        <dbReference type="ARBA" id="ARBA00022763"/>
    </source>
</evidence>
<organism evidence="8 9">
    <name type="scientific">Adineta steineri</name>
    <dbReference type="NCBI Taxonomy" id="433720"/>
    <lineage>
        <taxon>Eukaryota</taxon>
        <taxon>Metazoa</taxon>
        <taxon>Spiralia</taxon>
        <taxon>Gnathifera</taxon>
        <taxon>Rotifera</taxon>
        <taxon>Eurotatoria</taxon>
        <taxon>Bdelloidea</taxon>
        <taxon>Adinetida</taxon>
        <taxon>Adinetidae</taxon>
        <taxon>Adineta</taxon>
    </lineage>
</organism>
<evidence type="ECO:0000256" key="4">
    <source>
        <dbReference type="ARBA" id="ARBA00023204"/>
    </source>
</evidence>
<dbReference type="PANTHER" id="PTHR10870">
    <property type="entry name" value="CELL CYCLE CHECKPOINT PROTEIN RAD1"/>
    <property type="match status" value="1"/>
</dbReference>
<dbReference type="OrthoDB" id="337581at2759"/>
<dbReference type="AlphaFoldDB" id="A0A815ZEL4"/>
<comment type="subcellular location">
    <subcellularLocation>
        <location evidence="1">Nucleus</location>
    </subcellularLocation>
</comment>
<evidence type="ECO:0000313" key="8">
    <source>
        <dbReference type="EMBL" id="CAF1581783.1"/>
    </source>
</evidence>
<feature type="region of interest" description="Disordered" evidence="6">
    <location>
        <begin position="269"/>
        <end position="288"/>
    </location>
</feature>
<dbReference type="PRINTS" id="PR01246">
    <property type="entry name" value="RAD1REPAIR"/>
</dbReference>
<dbReference type="Gene3D" id="3.40.50.1460">
    <property type="match status" value="1"/>
</dbReference>
<sequence>MYTKHALVIGNEAYRKSPLNSCINDANDVSNMLTAMGFQSNPAANVTSNEMKLLSLEFIQTIQPGSVVILYFSGHGIQYNGINYLLGINDDNVVLDRLDSSALNVQDIINSIHTKSPRLVLVILDACRGYEVSDPTQDGSRFYRRGLYGFRDGLAPMRAPPATIIVFACAEDEFSSSVSMNDRNSLYTFHLLRHLCTANTDIDQVLKNVAADVQRDPMNFLRQVPFRYSSLNEPICLVGYSGMNSPMTPMLGYQGGYGYHSMSLFDTHQEDTDDEEDNNVQKQEPTDGGDDIAFIAKLKSSRTLASILKTIHFADDAIFCALPTGIKIIVEDKQCVQGNAFIDTRVFESYELTKQVRFRFHLETVLNCLNIFGIPLDPVTHEPLPTNVAVQIHYRENQTHPLQLYLEEEGVITECLIKVLDDTDTIDFDFQTENVVTKVVFKSNGFKEALSEIDLKADCIELIITQDVPHFRLIANGCGGCTSVDITQDSPVMDTFLCTEPVHNRYKTQFFQYIVRALSIASKLSLRIDAAGILCAQFLIYTEKDKPSLVEYFFGPDEELNDIEDNTQTSDVVLIED</sequence>
<dbReference type="PROSITE" id="PS50208">
    <property type="entry name" value="CASPASE_P20"/>
    <property type="match status" value="1"/>
</dbReference>
<gene>
    <name evidence="8" type="ORF">QVE165_LOCUS50125</name>
</gene>
<dbReference type="InterPro" id="IPR046938">
    <property type="entry name" value="DNA_clamp_sf"/>
</dbReference>
<dbReference type="GO" id="GO:0000077">
    <property type="term" value="P:DNA damage checkpoint signaling"/>
    <property type="evidence" value="ECO:0007669"/>
    <property type="project" value="InterPro"/>
</dbReference>
<feature type="domain" description="Caspase family p20" evidence="7">
    <location>
        <begin position="25"/>
        <end position="131"/>
    </location>
</feature>
<dbReference type="InterPro" id="IPR003021">
    <property type="entry name" value="Rad1_Rec1_Rad17"/>
</dbReference>
<evidence type="ECO:0000313" key="9">
    <source>
        <dbReference type="Proteomes" id="UP000663832"/>
    </source>
</evidence>
<dbReference type="PRINTS" id="PR01245">
    <property type="entry name" value="RAD1REC1"/>
</dbReference>
<keyword evidence="9" id="KW-1185">Reference proteome</keyword>
<dbReference type="InterPro" id="IPR001309">
    <property type="entry name" value="Pept_C14_p20"/>
</dbReference>
<dbReference type="SUPFAM" id="SSF55979">
    <property type="entry name" value="DNA clamp"/>
    <property type="match status" value="1"/>
</dbReference>
<name>A0A815ZEL4_9BILA</name>
<dbReference type="InterPro" id="IPR003011">
    <property type="entry name" value="Cell_cycle_checkpoint_Rad1"/>
</dbReference>
<protein>
    <recommendedName>
        <fullName evidence="7">Caspase family p20 domain-containing protein</fullName>
    </recommendedName>
</protein>
<comment type="similarity">
    <text evidence="2">Belongs to the rad1 family.</text>
</comment>
<dbReference type="SUPFAM" id="SSF52129">
    <property type="entry name" value="Caspase-like"/>
    <property type="match status" value="1"/>
</dbReference>
<keyword evidence="3" id="KW-0227">DNA damage</keyword>
<evidence type="ECO:0000256" key="6">
    <source>
        <dbReference type="SAM" id="MobiDB-lite"/>
    </source>
</evidence>
<dbReference type="EMBL" id="CAJNOM010000959">
    <property type="protein sequence ID" value="CAF1581783.1"/>
    <property type="molecule type" value="Genomic_DNA"/>
</dbReference>
<accession>A0A815ZEL4</accession>
<dbReference type="PANTHER" id="PTHR10870:SF0">
    <property type="entry name" value="CELL CYCLE CHECKPOINT PROTEIN RAD1"/>
    <property type="match status" value="1"/>
</dbReference>
<evidence type="ECO:0000256" key="1">
    <source>
        <dbReference type="ARBA" id="ARBA00004123"/>
    </source>
</evidence>
<dbReference type="Pfam" id="PF02144">
    <property type="entry name" value="Rad1"/>
    <property type="match status" value="1"/>
</dbReference>